<protein>
    <submittedName>
        <fullName evidence="2">Uncharacterized protein</fullName>
    </submittedName>
</protein>
<feature type="region of interest" description="Disordered" evidence="1">
    <location>
        <begin position="1"/>
        <end position="25"/>
    </location>
</feature>
<name>A0ABN3RAC0_9ACTN</name>
<feature type="compositionally biased region" description="Gly residues" evidence="1">
    <location>
        <begin position="8"/>
        <end position="19"/>
    </location>
</feature>
<accession>A0ABN3RAC0</accession>
<evidence type="ECO:0000313" key="2">
    <source>
        <dbReference type="EMBL" id="GAA2647729.1"/>
    </source>
</evidence>
<keyword evidence="3" id="KW-1185">Reference proteome</keyword>
<dbReference type="Proteomes" id="UP001500994">
    <property type="component" value="Unassembled WGS sequence"/>
</dbReference>
<gene>
    <name evidence="2" type="ORF">GCM10009864_08330</name>
</gene>
<sequence>MRTVVGERGTGGGTDGETGGGKDKGGLFDAVHGGVFLTCWHRAEMTVYVEGGPAARPGLGGAGPE</sequence>
<proteinExistence type="predicted"/>
<dbReference type="EMBL" id="BAAARK010000002">
    <property type="protein sequence ID" value="GAA2647729.1"/>
    <property type="molecule type" value="Genomic_DNA"/>
</dbReference>
<evidence type="ECO:0000256" key="1">
    <source>
        <dbReference type="SAM" id="MobiDB-lite"/>
    </source>
</evidence>
<organism evidence="2 3">
    <name type="scientific">Streptomyces lunalinharesii</name>
    <dbReference type="NCBI Taxonomy" id="333384"/>
    <lineage>
        <taxon>Bacteria</taxon>
        <taxon>Bacillati</taxon>
        <taxon>Actinomycetota</taxon>
        <taxon>Actinomycetes</taxon>
        <taxon>Kitasatosporales</taxon>
        <taxon>Streptomycetaceae</taxon>
        <taxon>Streptomyces</taxon>
    </lineage>
</organism>
<comment type="caution">
    <text evidence="2">The sequence shown here is derived from an EMBL/GenBank/DDBJ whole genome shotgun (WGS) entry which is preliminary data.</text>
</comment>
<evidence type="ECO:0000313" key="3">
    <source>
        <dbReference type="Proteomes" id="UP001500994"/>
    </source>
</evidence>
<reference evidence="2 3" key="1">
    <citation type="journal article" date="2019" name="Int. J. Syst. Evol. Microbiol.">
        <title>The Global Catalogue of Microorganisms (GCM) 10K type strain sequencing project: providing services to taxonomists for standard genome sequencing and annotation.</title>
        <authorList>
            <consortium name="The Broad Institute Genomics Platform"/>
            <consortium name="The Broad Institute Genome Sequencing Center for Infectious Disease"/>
            <person name="Wu L."/>
            <person name="Ma J."/>
        </authorList>
    </citation>
    <scope>NUCLEOTIDE SEQUENCE [LARGE SCALE GENOMIC DNA]</scope>
    <source>
        <strain evidence="2 3">JCM 16374</strain>
    </source>
</reference>